<accession>A0A1H9NS43</accession>
<dbReference type="CDD" id="cd16377">
    <property type="entry name" value="23S_rRNA_IVP_like"/>
    <property type="match status" value="1"/>
</dbReference>
<dbReference type="InterPro" id="IPR036583">
    <property type="entry name" value="23S_rRNA_IVS_sf"/>
</dbReference>
<dbReference type="OrthoDB" id="9811959at2"/>
<dbReference type="InterPro" id="IPR012657">
    <property type="entry name" value="23S_rRNA-intervening_sequence"/>
</dbReference>
<dbReference type="InParanoid" id="A0A1H9NS43"/>
<keyword evidence="2" id="KW-1185">Reference proteome</keyword>
<organism evidence="1 2">
    <name type="scientific">Neolewinella agarilytica</name>
    <dbReference type="NCBI Taxonomy" id="478744"/>
    <lineage>
        <taxon>Bacteria</taxon>
        <taxon>Pseudomonadati</taxon>
        <taxon>Bacteroidota</taxon>
        <taxon>Saprospiria</taxon>
        <taxon>Saprospirales</taxon>
        <taxon>Lewinellaceae</taxon>
        <taxon>Neolewinella</taxon>
    </lineage>
</organism>
<dbReference type="Proteomes" id="UP000199021">
    <property type="component" value="Unassembled WGS sequence"/>
</dbReference>
<dbReference type="SUPFAM" id="SSF158446">
    <property type="entry name" value="IVS-encoded protein-like"/>
    <property type="match status" value="1"/>
</dbReference>
<dbReference type="RefSeq" id="WP_090173192.1">
    <property type="nucleotide sequence ID" value="NZ_FOFB01000039.1"/>
</dbReference>
<proteinExistence type="predicted"/>
<evidence type="ECO:0000313" key="1">
    <source>
        <dbReference type="EMBL" id="SER38495.1"/>
    </source>
</evidence>
<reference evidence="2" key="1">
    <citation type="submission" date="2016-10" db="EMBL/GenBank/DDBJ databases">
        <authorList>
            <person name="Varghese N."/>
            <person name="Submissions S."/>
        </authorList>
    </citation>
    <scope>NUCLEOTIDE SEQUENCE [LARGE SCALE GENOMIC DNA]</scope>
    <source>
        <strain evidence="2">DSM 24740</strain>
    </source>
</reference>
<dbReference type="PANTHER" id="PTHR38471">
    <property type="entry name" value="FOUR HELIX BUNDLE PROTEIN"/>
    <property type="match status" value="1"/>
</dbReference>
<name>A0A1H9NS43_9BACT</name>
<sequence length="125" mass="14639">MAFSNFKKWAAYAKSFKLATDIFRLSISFPKEEKYSLTDQVRRSSRSVCANLAEAFWKRRYPKHFVSKLTDCAGENAETQVWLDFALQSGYITEESHNALTRQAEEVGRLLTWMMNNPQQFELRK</sequence>
<dbReference type="NCBIfam" id="TIGR02436">
    <property type="entry name" value="four helix bundle protein"/>
    <property type="match status" value="1"/>
</dbReference>
<evidence type="ECO:0000313" key="2">
    <source>
        <dbReference type="Proteomes" id="UP000199021"/>
    </source>
</evidence>
<dbReference type="PANTHER" id="PTHR38471:SF2">
    <property type="entry name" value="FOUR HELIX BUNDLE PROTEIN"/>
    <property type="match status" value="1"/>
</dbReference>
<dbReference type="AlphaFoldDB" id="A0A1H9NS43"/>
<dbReference type="STRING" id="478744.SAMN05444359_1395"/>
<gene>
    <name evidence="1" type="ORF">SAMN05444359_1395</name>
</gene>
<dbReference type="EMBL" id="FOFB01000039">
    <property type="protein sequence ID" value="SER38495.1"/>
    <property type="molecule type" value="Genomic_DNA"/>
</dbReference>
<dbReference type="Gene3D" id="1.20.1440.60">
    <property type="entry name" value="23S rRNA-intervening sequence"/>
    <property type="match status" value="1"/>
</dbReference>
<protein>
    <submittedName>
        <fullName evidence="1">Four helix bundle protein</fullName>
    </submittedName>
</protein>
<dbReference type="Pfam" id="PF05635">
    <property type="entry name" value="23S_rRNA_IVP"/>
    <property type="match status" value="1"/>
</dbReference>